<dbReference type="PANTHER" id="PTHR43081">
    <property type="entry name" value="ADENYLATE CYCLASE, TERMINAL-DIFFERENTIATION SPECIFIC-RELATED"/>
    <property type="match status" value="1"/>
</dbReference>
<dbReference type="PANTHER" id="PTHR43081:SF19">
    <property type="entry name" value="PH-SENSITIVE ADENYLATE CYCLASE RV1264"/>
    <property type="match status" value="1"/>
</dbReference>
<keyword evidence="4" id="KW-1185">Reference proteome</keyword>
<dbReference type="InterPro" id="IPR050697">
    <property type="entry name" value="Adenylyl/Guanylyl_Cyclase_3/4"/>
</dbReference>
<dbReference type="PROSITE" id="PS50006">
    <property type="entry name" value="FHA_DOMAIN"/>
    <property type="match status" value="1"/>
</dbReference>
<dbReference type="GO" id="GO:0004016">
    <property type="term" value="F:adenylate cyclase activity"/>
    <property type="evidence" value="ECO:0007669"/>
    <property type="project" value="UniProtKB-ARBA"/>
</dbReference>
<feature type="domain" description="FHA" evidence="1">
    <location>
        <begin position="227"/>
        <end position="270"/>
    </location>
</feature>
<dbReference type="GO" id="GO:0006171">
    <property type="term" value="P:cAMP biosynthetic process"/>
    <property type="evidence" value="ECO:0007669"/>
    <property type="project" value="TreeGrafter"/>
</dbReference>
<accession>A0A840C918</accession>
<name>A0A840C918_9HYPH</name>
<dbReference type="Gene3D" id="2.60.200.20">
    <property type="match status" value="1"/>
</dbReference>
<dbReference type="SMART" id="SM00044">
    <property type="entry name" value="CYCc"/>
    <property type="match status" value="1"/>
</dbReference>
<reference evidence="3 4" key="1">
    <citation type="submission" date="2020-08" db="EMBL/GenBank/DDBJ databases">
        <title>Genomic Encyclopedia of Type Strains, Phase IV (KMG-IV): sequencing the most valuable type-strain genomes for metagenomic binning, comparative biology and taxonomic classification.</title>
        <authorList>
            <person name="Goeker M."/>
        </authorList>
    </citation>
    <scope>NUCLEOTIDE SEQUENCE [LARGE SCALE GENOMIC DNA]</scope>
    <source>
        <strain evidence="3 4">DSM 103737</strain>
    </source>
</reference>
<dbReference type="Gene3D" id="3.30.70.1230">
    <property type="entry name" value="Nucleotide cyclase"/>
    <property type="match status" value="1"/>
</dbReference>
<dbReference type="SUPFAM" id="SSF55073">
    <property type="entry name" value="Nucleotide cyclase"/>
    <property type="match status" value="1"/>
</dbReference>
<dbReference type="Pfam" id="PF00498">
    <property type="entry name" value="FHA"/>
    <property type="match status" value="1"/>
</dbReference>
<dbReference type="GO" id="GO:0035556">
    <property type="term" value="P:intracellular signal transduction"/>
    <property type="evidence" value="ECO:0007669"/>
    <property type="project" value="InterPro"/>
</dbReference>
<dbReference type="PROSITE" id="PS50125">
    <property type="entry name" value="GUANYLATE_CYCLASE_2"/>
    <property type="match status" value="1"/>
</dbReference>
<dbReference type="Proteomes" id="UP000577362">
    <property type="component" value="Unassembled WGS sequence"/>
</dbReference>
<proteinExistence type="predicted"/>
<dbReference type="CDD" id="cd07302">
    <property type="entry name" value="CHD"/>
    <property type="match status" value="1"/>
</dbReference>
<sequence>MGLAMGPGDKGMVATMAGQSCEIGILFGDISGSTQLYEVLGDRAALSAIEGCLRTATGVVTAHGGAVVKTIGDELMAAFPDPAAMFDAALAMQRCMETQAGPEGATRLALRIGFHYGPAIRTGADYFGNTVNVAARMVQIARAGQIITSGDITGLLPPTQRAVTRELTRFPVKGKSEATRIVEVVWQESGGLTAVDVLSRSPRTVLRPMLQLSCGGSERMFEGEREVTLGRDAGNDLVVAHDRVSRRHATLGLRRDRWVLTDHSTNGSFIAFDGEPERPLHLDAIDLHGAGTIGLGQPAALGGGVRFSVLLRRR</sequence>
<protein>
    <submittedName>
        <fullName evidence="3">Class 3 adenylate cyclase</fullName>
    </submittedName>
</protein>
<dbReference type="AlphaFoldDB" id="A0A840C918"/>
<evidence type="ECO:0000313" key="3">
    <source>
        <dbReference type="EMBL" id="MBB4019889.1"/>
    </source>
</evidence>
<dbReference type="InterPro" id="IPR000253">
    <property type="entry name" value="FHA_dom"/>
</dbReference>
<gene>
    <name evidence="3" type="ORF">GGR16_004949</name>
</gene>
<dbReference type="SMART" id="SM00240">
    <property type="entry name" value="FHA"/>
    <property type="match status" value="1"/>
</dbReference>
<dbReference type="InterPro" id="IPR008984">
    <property type="entry name" value="SMAD_FHA_dom_sf"/>
</dbReference>
<organism evidence="3 4">
    <name type="scientific">Chelatococcus caeni</name>
    <dbReference type="NCBI Taxonomy" id="1348468"/>
    <lineage>
        <taxon>Bacteria</taxon>
        <taxon>Pseudomonadati</taxon>
        <taxon>Pseudomonadota</taxon>
        <taxon>Alphaproteobacteria</taxon>
        <taxon>Hyphomicrobiales</taxon>
        <taxon>Chelatococcaceae</taxon>
        <taxon>Chelatococcus</taxon>
    </lineage>
</organism>
<dbReference type="SUPFAM" id="SSF49879">
    <property type="entry name" value="SMAD/FHA domain"/>
    <property type="match status" value="1"/>
</dbReference>
<dbReference type="EMBL" id="JACIEN010000009">
    <property type="protein sequence ID" value="MBB4019889.1"/>
    <property type="molecule type" value="Genomic_DNA"/>
</dbReference>
<feature type="domain" description="Guanylate cyclase" evidence="2">
    <location>
        <begin position="24"/>
        <end position="138"/>
    </location>
</feature>
<evidence type="ECO:0000313" key="4">
    <source>
        <dbReference type="Proteomes" id="UP000577362"/>
    </source>
</evidence>
<dbReference type="RefSeq" id="WP_082312411.1">
    <property type="nucleotide sequence ID" value="NZ_JACIEN010000009.1"/>
</dbReference>
<dbReference type="Pfam" id="PF00211">
    <property type="entry name" value="Guanylate_cyc"/>
    <property type="match status" value="1"/>
</dbReference>
<comment type="caution">
    <text evidence="3">The sequence shown here is derived from an EMBL/GenBank/DDBJ whole genome shotgun (WGS) entry which is preliminary data.</text>
</comment>
<evidence type="ECO:0000259" key="1">
    <source>
        <dbReference type="PROSITE" id="PS50006"/>
    </source>
</evidence>
<evidence type="ECO:0000259" key="2">
    <source>
        <dbReference type="PROSITE" id="PS50125"/>
    </source>
</evidence>
<dbReference type="InterPro" id="IPR029787">
    <property type="entry name" value="Nucleotide_cyclase"/>
</dbReference>
<dbReference type="InterPro" id="IPR001054">
    <property type="entry name" value="A/G_cyclase"/>
</dbReference>